<feature type="compositionally biased region" description="Basic and acidic residues" evidence="1">
    <location>
        <begin position="87"/>
        <end position="98"/>
    </location>
</feature>
<dbReference type="AlphaFoldDB" id="A0AAV7VC48"/>
<protein>
    <submittedName>
        <fullName evidence="2">Uncharacterized protein</fullName>
    </submittedName>
</protein>
<reference evidence="2" key="1">
    <citation type="journal article" date="2022" name="bioRxiv">
        <title>Sequencing and chromosome-scale assembly of the giantPleurodeles waltlgenome.</title>
        <authorList>
            <person name="Brown T."/>
            <person name="Elewa A."/>
            <person name="Iarovenko S."/>
            <person name="Subramanian E."/>
            <person name="Araus A.J."/>
            <person name="Petzold A."/>
            <person name="Susuki M."/>
            <person name="Suzuki K.-i.T."/>
            <person name="Hayashi T."/>
            <person name="Toyoda A."/>
            <person name="Oliveira C."/>
            <person name="Osipova E."/>
            <person name="Leigh N.D."/>
            <person name="Simon A."/>
            <person name="Yun M.H."/>
        </authorList>
    </citation>
    <scope>NUCLEOTIDE SEQUENCE</scope>
    <source>
        <strain evidence="2">20211129_DDA</strain>
        <tissue evidence="2">Liver</tissue>
    </source>
</reference>
<gene>
    <name evidence="2" type="ORF">NDU88_001577</name>
</gene>
<comment type="caution">
    <text evidence="2">The sequence shown here is derived from an EMBL/GenBank/DDBJ whole genome shotgun (WGS) entry which is preliminary data.</text>
</comment>
<evidence type="ECO:0000313" key="3">
    <source>
        <dbReference type="Proteomes" id="UP001066276"/>
    </source>
</evidence>
<evidence type="ECO:0000313" key="2">
    <source>
        <dbReference type="EMBL" id="KAJ1197723.1"/>
    </source>
</evidence>
<keyword evidence="3" id="KW-1185">Reference proteome</keyword>
<feature type="compositionally biased region" description="Basic and acidic residues" evidence="1">
    <location>
        <begin position="1"/>
        <end position="12"/>
    </location>
</feature>
<dbReference type="Proteomes" id="UP001066276">
    <property type="component" value="Chromosome 2_1"/>
</dbReference>
<evidence type="ECO:0000256" key="1">
    <source>
        <dbReference type="SAM" id="MobiDB-lite"/>
    </source>
</evidence>
<proteinExistence type="predicted"/>
<dbReference type="EMBL" id="JANPWB010000003">
    <property type="protein sequence ID" value="KAJ1197723.1"/>
    <property type="molecule type" value="Genomic_DNA"/>
</dbReference>
<feature type="region of interest" description="Disordered" evidence="1">
    <location>
        <begin position="1"/>
        <end position="34"/>
    </location>
</feature>
<feature type="region of interest" description="Disordered" evidence="1">
    <location>
        <begin position="75"/>
        <end position="98"/>
    </location>
</feature>
<name>A0AAV7VC48_PLEWA</name>
<accession>A0AAV7VC48</accession>
<sequence length="131" mass="14981">MAEREERRCTYEEDREDAAGTDGEPENQEVQGEACNIGGRADRACDWNARGEQKTRPKEDKEVDAFEHVKEADQRCKEGFEGNQSAEKIEEPQFRDPPARHIPGVTWLAQVLRCRIDLQPERSLFVAPVLL</sequence>
<organism evidence="2 3">
    <name type="scientific">Pleurodeles waltl</name>
    <name type="common">Iberian ribbed newt</name>
    <dbReference type="NCBI Taxonomy" id="8319"/>
    <lineage>
        <taxon>Eukaryota</taxon>
        <taxon>Metazoa</taxon>
        <taxon>Chordata</taxon>
        <taxon>Craniata</taxon>
        <taxon>Vertebrata</taxon>
        <taxon>Euteleostomi</taxon>
        <taxon>Amphibia</taxon>
        <taxon>Batrachia</taxon>
        <taxon>Caudata</taxon>
        <taxon>Salamandroidea</taxon>
        <taxon>Salamandridae</taxon>
        <taxon>Pleurodelinae</taxon>
        <taxon>Pleurodeles</taxon>
    </lineage>
</organism>